<accession>A0ABW4LVW8</accession>
<keyword evidence="2" id="KW-0378">Hydrolase</keyword>
<dbReference type="EC" id="3.-.-.-" evidence="2"/>
<evidence type="ECO:0000259" key="1">
    <source>
        <dbReference type="Pfam" id="PF00144"/>
    </source>
</evidence>
<dbReference type="SUPFAM" id="SSF56601">
    <property type="entry name" value="beta-lactamase/transpeptidase-like"/>
    <property type="match status" value="1"/>
</dbReference>
<feature type="domain" description="Beta-lactamase-related" evidence="1">
    <location>
        <begin position="17"/>
        <end position="318"/>
    </location>
</feature>
<evidence type="ECO:0000313" key="3">
    <source>
        <dbReference type="Proteomes" id="UP001597214"/>
    </source>
</evidence>
<name>A0ABW4LVW8_9BACI</name>
<comment type="caution">
    <text evidence="2">The sequence shown here is derived from an EMBL/GenBank/DDBJ whole genome shotgun (WGS) entry which is preliminary data.</text>
</comment>
<dbReference type="InterPro" id="IPR050789">
    <property type="entry name" value="Diverse_Enzym_Activities"/>
</dbReference>
<keyword evidence="3" id="KW-1185">Reference proteome</keyword>
<dbReference type="RefSeq" id="WP_377930434.1">
    <property type="nucleotide sequence ID" value="NZ_JBHUEM010000054.1"/>
</dbReference>
<dbReference type="GO" id="GO:0016787">
    <property type="term" value="F:hydrolase activity"/>
    <property type="evidence" value="ECO:0007669"/>
    <property type="project" value="UniProtKB-KW"/>
</dbReference>
<protein>
    <submittedName>
        <fullName evidence="2">Serine hydrolase domain-containing protein</fullName>
        <ecNumber evidence="2">3.-.-.-</ecNumber>
    </submittedName>
</protein>
<proteinExistence type="predicted"/>
<dbReference type="PANTHER" id="PTHR43283">
    <property type="entry name" value="BETA-LACTAMASE-RELATED"/>
    <property type="match status" value="1"/>
</dbReference>
<dbReference type="InterPro" id="IPR001466">
    <property type="entry name" value="Beta-lactam-related"/>
</dbReference>
<dbReference type="Gene3D" id="3.40.710.10">
    <property type="entry name" value="DD-peptidase/beta-lactamase superfamily"/>
    <property type="match status" value="1"/>
</dbReference>
<organism evidence="2 3">
    <name type="scientific">Bacillus salitolerans</name>
    <dbReference type="NCBI Taxonomy" id="1437434"/>
    <lineage>
        <taxon>Bacteria</taxon>
        <taxon>Bacillati</taxon>
        <taxon>Bacillota</taxon>
        <taxon>Bacilli</taxon>
        <taxon>Bacillales</taxon>
        <taxon>Bacillaceae</taxon>
        <taxon>Bacillus</taxon>
    </lineage>
</organism>
<evidence type="ECO:0000313" key="2">
    <source>
        <dbReference type="EMBL" id="MFD1739201.1"/>
    </source>
</evidence>
<sequence>MTTKYDTLISFVEEIKERNYSTAASLMILHNDEVVLEYYNGTSGNHPGSMPISEVSQFHVASARKSYLGLAVAFALYDGKIKSLDEYAQVYFNEYDKDILGNTTLRHLVTHSHGIDDNHNVIFREFEPGTSWSYRGIGVIMITQLINKLYSKPFTELLKERVFIPLGLNETAWRTENHENLVRVIVNQNEDAVLPIGTSNSGLEGNLFVSTRDFAKWGYLHLKKGNINGKQIVPKEVIETATSIQNPVYKDKTLPENGLFWYVQKMPREKSEMGERVPTGSYQILGNTGATILVIPNQNVVVAKMYNKKYNYEGKEKNYLYYLREFSNLVADTFSH</sequence>
<gene>
    <name evidence="2" type="ORF">ACFSCX_22215</name>
</gene>
<dbReference type="Pfam" id="PF00144">
    <property type="entry name" value="Beta-lactamase"/>
    <property type="match status" value="1"/>
</dbReference>
<dbReference type="InterPro" id="IPR012338">
    <property type="entry name" value="Beta-lactam/transpept-like"/>
</dbReference>
<dbReference type="EMBL" id="JBHUEM010000054">
    <property type="protein sequence ID" value="MFD1739201.1"/>
    <property type="molecule type" value="Genomic_DNA"/>
</dbReference>
<dbReference type="PANTHER" id="PTHR43283:SF7">
    <property type="entry name" value="BETA-LACTAMASE-RELATED DOMAIN-CONTAINING PROTEIN"/>
    <property type="match status" value="1"/>
</dbReference>
<reference evidence="3" key="1">
    <citation type="journal article" date="2019" name="Int. J. Syst. Evol. Microbiol.">
        <title>The Global Catalogue of Microorganisms (GCM) 10K type strain sequencing project: providing services to taxonomists for standard genome sequencing and annotation.</title>
        <authorList>
            <consortium name="The Broad Institute Genomics Platform"/>
            <consortium name="The Broad Institute Genome Sequencing Center for Infectious Disease"/>
            <person name="Wu L."/>
            <person name="Ma J."/>
        </authorList>
    </citation>
    <scope>NUCLEOTIDE SEQUENCE [LARGE SCALE GENOMIC DNA]</scope>
    <source>
        <strain evidence="3">CCUG 49339</strain>
    </source>
</reference>
<dbReference type="Proteomes" id="UP001597214">
    <property type="component" value="Unassembled WGS sequence"/>
</dbReference>